<organism evidence="1 2">
    <name type="scientific">Rubroshorea leprosula</name>
    <dbReference type="NCBI Taxonomy" id="152421"/>
    <lineage>
        <taxon>Eukaryota</taxon>
        <taxon>Viridiplantae</taxon>
        <taxon>Streptophyta</taxon>
        <taxon>Embryophyta</taxon>
        <taxon>Tracheophyta</taxon>
        <taxon>Spermatophyta</taxon>
        <taxon>Magnoliopsida</taxon>
        <taxon>eudicotyledons</taxon>
        <taxon>Gunneridae</taxon>
        <taxon>Pentapetalae</taxon>
        <taxon>rosids</taxon>
        <taxon>malvids</taxon>
        <taxon>Malvales</taxon>
        <taxon>Dipterocarpaceae</taxon>
        <taxon>Rubroshorea</taxon>
    </lineage>
</organism>
<reference evidence="1 2" key="1">
    <citation type="journal article" date="2021" name="Commun. Biol.">
        <title>The genome of Shorea leprosula (Dipterocarpaceae) highlights the ecological relevance of drought in aseasonal tropical rainforests.</title>
        <authorList>
            <person name="Ng K.K.S."/>
            <person name="Kobayashi M.J."/>
            <person name="Fawcett J.A."/>
            <person name="Hatakeyama M."/>
            <person name="Paape T."/>
            <person name="Ng C.H."/>
            <person name="Ang C.C."/>
            <person name="Tnah L.H."/>
            <person name="Lee C.T."/>
            <person name="Nishiyama T."/>
            <person name="Sese J."/>
            <person name="O'Brien M.J."/>
            <person name="Copetti D."/>
            <person name="Mohd Noor M.I."/>
            <person name="Ong R.C."/>
            <person name="Putra M."/>
            <person name="Sireger I.Z."/>
            <person name="Indrioko S."/>
            <person name="Kosugi Y."/>
            <person name="Izuno A."/>
            <person name="Isagi Y."/>
            <person name="Lee S.L."/>
            <person name="Shimizu K.K."/>
        </authorList>
    </citation>
    <scope>NUCLEOTIDE SEQUENCE [LARGE SCALE GENOMIC DNA]</scope>
    <source>
        <strain evidence="1">214</strain>
    </source>
</reference>
<protein>
    <submittedName>
        <fullName evidence="1">Uncharacterized protein</fullName>
    </submittedName>
</protein>
<gene>
    <name evidence="1" type="ORF">SLEP1_g15145</name>
</gene>
<dbReference type="Proteomes" id="UP001054252">
    <property type="component" value="Unassembled WGS sequence"/>
</dbReference>
<evidence type="ECO:0000313" key="1">
    <source>
        <dbReference type="EMBL" id="GKV02750.1"/>
    </source>
</evidence>
<accession>A0AAV5IVX4</accession>
<dbReference type="AlphaFoldDB" id="A0AAV5IVX4"/>
<proteinExistence type="predicted"/>
<dbReference type="EMBL" id="BPVZ01000019">
    <property type="protein sequence ID" value="GKV02750.1"/>
    <property type="molecule type" value="Genomic_DNA"/>
</dbReference>
<name>A0AAV5IVX4_9ROSI</name>
<comment type="caution">
    <text evidence="1">The sequence shown here is derived from an EMBL/GenBank/DDBJ whole genome shotgun (WGS) entry which is preliminary data.</text>
</comment>
<keyword evidence="2" id="KW-1185">Reference proteome</keyword>
<sequence length="44" mass="5321">MWGWAELPRKGSTLFTRCRHFEWSVNRILVSGFWPFVQFCLMAE</sequence>
<evidence type="ECO:0000313" key="2">
    <source>
        <dbReference type="Proteomes" id="UP001054252"/>
    </source>
</evidence>